<keyword evidence="6" id="KW-0269">Exonuclease</keyword>
<dbReference type="GO" id="GO:0003677">
    <property type="term" value="F:DNA binding"/>
    <property type="evidence" value="ECO:0007669"/>
    <property type="project" value="UniProtKB-KW"/>
</dbReference>
<dbReference type="InterPro" id="IPR014017">
    <property type="entry name" value="DNA_helicase_UvrD-like_C"/>
</dbReference>
<dbReference type="AlphaFoldDB" id="A0A140DUR6"/>
<dbReference type="InterPro" id="IPR011335">
    <property type="entry name" value="Restrct_endonuc-II-like"/>
</dbReference>
<evidence type="ECO:0000259" key="15">
    <source>
        <dbReference type="PROSITE" id="PS51198"/>
    </source>
</evidence>
<dbReference type="GO" id="GO:0033202">
    <property type="term" value="C:DNA helicase complex"/>
    <property type="evidence" value="ECO:0007669"/>
    <property type="project" value="TreeGrafter"/>
</dbReference>
<dbReference type="InterPro" id="IPR027417">
    <property type="entry name" value="P-loop_NTPase"/>
</dbReference>
<keyword evidence="4 14" id="KW-0378">Hydrolase</keyword>
<protein>
    <recommendedName>
        <fullName evidence="12">DNA 3'-5' helicase</fullName>
        <ecNumber evidence="12">5.6.2.4</ecNumber>
    </recommendedName>
</protein>
<proteinExistence type="predicted"/>
<dbReference type="PANTHER" id="PTHR11070:SF48">
    <property type="entry name" value="ATP-DEPENDENT HELICASE_NUCLEASE SUBUNIT A"/>
    <property type="match status" value="1"/>
</dbReference>
<dbReference type="SUPFAM" id="SSF52980">
    <property type="entry name" value="Restriction endonuclease-like"/>
    <property type="match status" value="1"/>
</dbReference>
<keyword evidence="8" id="KW-0238">DNA-binding</keyword>
<evidence type="ECO:0000256" key="1">
    <source>
        <dbReference type="ARBA" id="ARBA00022722"/>
    </source>
</evidence>
<dbReference type="GO" id="GO:0016887">
    <property type="term" value="F:ATP hydrolysis activity"/>
    <property type="evidence" value="ECO:0007669"/>
    <property type="project" value="RHEA"/>
</dbReference>
<evidence type="ECO:0000256" key="10">
    <source>
        <dbReference type="ARBA" id="ARBA00023235"/>
    </source>
</evidence>
<evidence type="ECO:0000256" key="13">
    <source>
        <dbReference type="ARBA" id="ARBA00048988"/>
    </source>
</evidence>
<keyword evidence="10" id="KW-0413">Isomerase</keyword>
<comment type="catalytic activity">
    <reaction evidence="13">
        <text>ATP + H2O = ADP + phosphate + H(+)</text>
        <dbReference type="Rhea" id="RHEA:13065"/>
        <dbReference type="ChEBI" id="CHEBI:15377"/>
        <dbReference type="ChEBI" id="CHEBI:15378"/>
        <dbReference type="ChEBI" id="CHEBI:30616"/>
        <dbReference type="ChEBI" id="CHEBI:43474"/>
        <dbReference type="ChEBI" id="CHEBI:456216"/>
        <dbReference type="EC" id="5.6.2.4"/>
    </reaction>
</comment>
<evidence type="ECO:0000256" key="14">
    <source>
        <dbReference type="PROSITE-ProRule" id="PRU00560"/>
    </source>
</evidence>
<dbReference type="GO" id="GO:0005829">
    <property type="term" value="C:cytosol"/>
    <property type="evidence" value="ECO:0007669"/>
    <property type="project" value="TreeGrafter"/>
</dbReference>
<keyword evidence="9" id="KW-0234">DNA repair</keyword>
<dbReference type="InterPro" id="IPR038726">
    <property type="entry name" value="PDDEXK_AddAB-type"/>
</dbReference>
<feature type="binding site" evidence="14">
    <location>
        <begin position="22"/>
        <end position="29"/>
    </location>
    <ligand>
        <name>ATP</name>
        <dbReference type="ChEBI" id="CHEBI:30616"/>
    </ligand>
</feature>
<evidence type="ECO:0000256" key="9">
    <source>
        <dbReference type="ARBA" id="ARBA00023204"/>
    </source>
</evidence>
<keyword evidence="5 14" id="KW-0347">Helicase</keyword>
<dbReference type="CDD" id="cd17932">
    <property type="entry name" value="DEXQc_UvrD"/>
    <property type="match status" value="1"/>
</dbReference>
<evidence type="ECO:0000259" key="16">
    <source>
        <dbReference type="PROSITE" id="PS51217"/>
    </source>
</evidence>
<evidence type="ECO:0000256" key="12">
    <source>
        <dbReference type="ARBA" id="ARBA00034808"/>
    </source>
</evidence>
<gene>
    <name evidence="17" type="ORF">AALO17_12590</name>
</gene>
<dbReference type="SUPFAM" id="SSF52540">
    <property type="entry name" value="P-loop containing nucleoside triphosphate hydrolases"/>
    <property type="match status" value="1"/>
</dbReference>
<keyword evidence="3" id="KW-0227">DNA damage</keyword>
<keyword evidence="2 14" id="KW-0547">Nucleotide-binding</keyword>
<evidence type="ECO:0000256" key="6">
    <source>
        <dbReference type="ARBA" id="ARBA00022839"/>
    </source>
</evidence>
<evidence type="ECO:0000313" key="18">
    <source>
        <dbReference type="Proteomes" id="UP000069771"/>
    </source>
</evidence>
<dbReference type="EC" id="5.6.2.4" evidence="12"/>
<dbReference type="PROSITE" id="PS51198">
    <property type="entry name" value="UVRD_HELICASE_ATP_BIND"/>
    <property type="match status" value="1"/>
</dbReference>
<evidence type="ECO:0000256" key="3">
    <source>
        <dbReference type="ARBA" id="ARBA00022763"/>
    </source>
</evidence>
<evidence type="ECO:0000256" key="2">
    <source>
        <dbReference type="ARBA" id="ARBA00022741"/>
    </source>
</evidence>
<dbReference type="PANTHER" id="PTHR11070">
    <property type="entry name" value="UVRD / RECB / PCRA DNA HELICASE FAMILY MEMBER"/>
    <property type="match status" value="1"/>
</dbReference>
<dbReference type="PROSITE" id="PS51217">
    <property type="entry name" value="UVRD_HELICASE_CTER"/>
    <property type="match status" value="1"/>
</dbReference>
<reference evidence="17 18" key="1">
    <citation type="journal article" date="2016" name="Gut Pathog.">
        <title>Whole genome sequencing of "Faecalibaculum rodentium" ALO17, isolated from C57BL/6J laboratory mouse feces.</title>
        <authorList>
            <person name="Lim S."/>
            <person name="Chang D.H."/>
            <person name="Ahn S."/>
            <person name="Kim B.C."/>
        </authorList>
    </citation>
    <scope>NUCLEOTIDE SEQUENCE [LARGE SCALE GENOMIC DNA]</scope>
    <source>
        <strain evidence="17 18">Alo17</strain>
    </source>
</reference>
<dbReference type="GO" id="GO:0000725">
    <property type="term" value="P:recombinational repair"/>
    <property type="evidence" value="ECO:0007669"/>
    <property type="project" value="TreeGrafter"/>
</dbReference>
<dbReference type="Gene3D" id="3.90.320.10">
    <property type="match status" value="1"/>
</dbReference>
<dbReference type="Gene3D" id="3.40.50.300">
    <property type="entry name" value="P-loop containing nucleotide triphosphate hydrolases"/>
    <property type="match status" value="4"/>
</dbReference>
<accession>A0A140DUR6</accession>
<dbReference type="GeneID" id="78477988"/>
<evidence type="ECO:0000313" key="17">
    <source>
        <dbReference type="EMBL" id="AMK54393.1"/>
    </source>
</evidence>
<dbReference type="GO" id="GO:0004527">
    <property type="term" value="F:exonuclease activity"/>
    <property type="evidence" value="ECO:0007669"/>
    <property type="project" value="UniProtKB-KW"/>
</dbReference>
<dbReference type="InterPro" id="IPR014016">
    <property type="entry name" value="UvrD-like_ATP-bd"/>
</dbReference>
<keyword evidence="7 14" id="KW-0067">ATP-binding</keyword>
<keyword evidence="1" id="KW-0540">Nuclease</keyword>
<dbReference type="InterPro" id="IPR011604">
    <property type="entry name" value="PDDEXK-like_dom_sf"/>
</dbReference>
<evidence type="ECO:0000256" key="11">
    <source>
        <dbReference type="ARBA" id="ARBA00034617"/>
    </source>
</evidence>
<dbReference type="Proteomes" id="UP000069771">
    <property type="component" value="Chromosome"/>
</dbReference>
<dbReference type="GO" id="GO:0005524">
    <property type="term" value="F:ATP binding"/>
    <property type="evidence" value="ECO:0007669"/>
    <property type="project" value="UniProtKB-UniRule"/>
</dbReference>
<dbReference type="RefSeq" id="WP_067556675.1">
    <property type="nucleotide sequence ID" value="NZ_CP011391.1"/>
</dbReference>
<dbReference type="STRING" id="1702221.AALO17_12590"/>
<evidence type="ECO:0000256" key="5">
    <source>
        <dbReference type="ARBA" id="ARBA00022806"/>
    </source>
</evidence>
<evidence type="ECO:0000256" key="4">
    <source>
        <dbReference type="ARBA" id="ARBA00022801"/>
    </source>
</evidence>
<feature type="domain" description="UvrD-like helicase C-terminal" evidence="16">
    <location>
        <begin position="468"/>
        <end position="764"/>
    </location>
</feature>
<dbReference type="InterPro" id="IPR000212">
    <property type="entry name" value="DNA_helicase_UvrD/REP"/>
</dbReference>
<dbReference type="GO" id="GO:0043138">
    <property type="term" value="F:3'-5' DNA helicase activity"/>
    <property type="evidence" value="ECO:0007669"/>
    <property type="project" value="UniProtKB-EC"/>
</dbReference>
<organism evidence="17 18">
    <name type="scientific">Faecalibaculum rodentium</name>
    <dbReference type="NCBI Taxonomy" id="1702221"/>
    <lineage>
        <taxon>Bacteria</taxon>
        <taxon>Bacillati</taxon>
        <taxon>Bacillota</taxon>
        <taxon>Erysipelotrichia</taxon>
        <taxon>Erysipelotrichales</taxon>
        <taxon>Erysipelotrichaceae</taxon>
        <taxon>Faecalibaculum</taxon>
    </lineage>
</organism>
<comment type="catalytic activity">
    <reaction evidence="11">
        <text>Couples ATP hydrolysis with the unwinding of duplex DNA by translocating in the 3'-5' direction.</text>
        <dbReference type="EC" id="5.6.2.4"/>
    </reaction>
</comment>
<name>A0A140DUR6_9FIRM</name>
<sequence>MPLTGNQKEAVELDGCSILLNAGAGSGKTHVLTERVVRLLTSGDMQTDEVLVLTFTKAAAQEMKNRIAAKMQAELENVRHSLEQDPGHPALEQRISFLSRQIAMLPSAAIQTIDSFCNDVVRQNHALVGLPGNVLMAQELEQTRMKNGLLDLILAEHIRKHESGVMQMLKAFGGIRQAKHEIRSLSDRLSSFDDKDLWLSGALDSWKPENLEKTACQSVSAVLSSALLKMKDSAILLAQNADQKPKTAAYMQSAAEACSRLSARLESDGPQGLQSSDFSFLQKNSPAVAETEQTVLAKRMFADAKSRLKEFTDISAVVQEQIRRMKVMEPVVRSTVELTLEYDRRYQDLKKERGLIDFSDMEAYALQILSIPMIRDQYRNQYRQVFVDEYQDTNPVQEKIITLAARDNNLFCVGDMKQSIYRFRSADPLLFRRRSKLYQEDSSRGKVINLFRNFRSTTNVLNCCDDVFSVLSTHSRELDYGEADRLQVGRTAQGPVQDTLLITFSKEDADPDTESSELESEAIAGYIQERMKHEIYDPRINEGKGGMRPCRWSDFAVIGRKRTEFLSSLMDVLNRNGIPYSLDKSGPLLKTLEIQMLVQILGLSAGYEDDYALLNAMHNGFFGFTDQDITDLARLPGNTFMEKLSSQQTETSLLGLKCSRFMQFIQELKTRDDSQPLQDVISWAADELALRTWCTALGEGRQRLANVDLLIQLGSDFQRDGRNRLHAFLSALKLMENDSQTLESARIQPSSDSVLLTTIHGSKGMQYPIVIIPFAGKTVGTGSGMKEPKLTVEHDINHPDSYSVSLPYIDPDQAAEGELFLNELAKSANKEKSIEEERRLLYVAMTRAQEELVITGQKPGKGKSSASLMNWVLQALDSHPDHLGKWKEVPADNYARLLGPAAPETEKKTEHRLLKADPGLFEPEEDGPVQRDVYPVPVSVGASRAVGLMTGCAKGNCENPFAVVRSEEQLDEDTDHLEAAQRGIQIHSFMEQADLKQILRPGYVENKVEEMFGPEQTVIDADKIRTLFSQPEALYIKEADVVIREKPGSLQLPYSELDPEYKGGLSTKIQAVIDLVVRRDGKWYLFDYKSDQIGVTPEAPTFRERLEERKQHHRIQMELYRRVLKDNFDIEIEGSWLAFTEPGVFVPVYQKSKQSA</sequence>
<feature type="domain" description="UvrD-like helicase ATP-binding" evidence="15">
    <location>
        <begin position="1"/>
        <end position="457"/>
    </location>
</feature>
<dbReference type="OrthoDB" id="9810135at2"/>
<dbReference type="KEGG" id="fro:AALO17_12590"/>
<keyword evidence="18" id="KW-1185">Reference proteome</keyword>
<dbReference type="Pfam" id="PF13361">
    <property type="entry name" value="UvrD_C"/>
    <property type="match status" value="1"/>
</dbReference>
<evidence type="ECO:0000256" key="8">
    <source>
        <dbReference type="ARBA" id="ARBA00023125"/>
    </source>
</evidence>
<dbReference type="PATRIC" id="fig|1702221.3.peg.1213"/>
<evidence type="ECO:0000256" key="7">
    <source>
        <dbReference type="ARBA" id="ARBA00022840"/>
    </source>
</evidence>
<dbReference type="EMBL" id="CP011391">
    <property type="protein sequence ID" value="AMK54393.1"/>
    <property type="molecule type" value="Genomic_DNA"/>
</dbReference>
<dbReference type="Pfam" id="PF12705">
    <property type="entry name" value="PDDEXK_1"/>
    <property type="match status" value="1"/>
</dbReference>
<dbReference type="Pfam" id="PF00580">
    <property type="entry name" value="UvrD-helicase"/>
    <property type="match status" value="1"/>
</dbReference>